<dbReference type="EMBL" id="JBCNJP010000017">
    <property type="protein sequence ID" value="KAK9065237.1"/>
    <property type="molecule type" value="Genomic_DNA"/>
</dbReference>
<dbReference type="Proteomes" id="UP001408789">
    <property type="component" value="Unassembled WGS sequence"/>
</dbReference>
<organism evidence="1 2">
    <name type="scientific">Deinandra increscens subsp. villosa</name>
    <dbReference type="NCBI Taxonomy" id="3103831"/>
    <lineage>
        <taxon>Eukaryota</taxon>
        <taxon>Viridiplantae</taxon>
        <taxon>Streptophyta</taxon>
        <taxon>Embryophyta</taxon>
        <taxon>Tracheophyta</taxon>
        <taxon>Spermatophyta</taxon>
        <taxon>Magnoliopsida</taxon>
        <taxon>eudicotyledons</taxon>
        <taxon>Gunneridae</taxon>
        <taxon>Pentapetalae</taxon>
        <taxon>asterids</taxon>
        <taxon>campanulids</taxon>
        <taxon>Asterales</taxon>
        <taxon>Asteraceae</taxon>
        <taxon>Asteroideae</taxon>
        <taxon>Heliantheae alliance</taxon>
        <taxon>Madieae</taxon>
        <taxon>Madiinae</taxon>
        <taxon>Deinandra</taxon>
    </lineage>
</organism>
<comment type="caution">
    <text evidence="1">The sequence shown here is derived from an EMBL/GenBank/DDBJ whole genome shotgun (WGS) entry which is preliminary data.</text>
</comment>
<dbReference type="Pfam" id="PF14223">
    <property type="entry name" value="Retrotran_gag_2"/>
    <property type="match status" value="1"/>
</dbReference>
<reference evidence="1 2" key="1">
    <citation type="submission" date="2024-04" db="EMBL/GenBank/DDBJ databases">
        <title>The reference genome of an endangered Asteraceae, Deinandra increscens subsp. villosa, native to the Central Coast of California.</title>
        <authorList>
            <person name="Guilliams M."/>
            <person name="Hasenstab-Lehman K."/>
            <person name="Meyer R."/>
            <person name="Mcevoy S."/>
        </authorList>
    </citation>
    <scope>NUCLEOTIDE SEQUENCE [LARGE SCALE GENOMIC DNA]</scope>
    <source>
        <tissue evidence="1">Leaf</tissue>
    </source>
</reference>
<dbReference type="PANTHER" id="PTHR47481:SF39">
    <property type="entry name" value="TRANSCRIPTION FACTOR INTERACTOR AND REGULATOR CCHC(ZN) FAMILY"/>
    <property type="match status" value="1"/>
</dbReference>
<protein>
    <recommendedName>
        <fullName evidence="3">UBN2_3 domain-containing protein</fullName>
    </recommendedName>
</protein>
<dbReference type="PANTHER" id="PTHR47481">
    <property type="match status" value="1"/>
</dbReference>
<evidence type="ECO:0008006" key="3">
    <source>
        <dbReference type="Google" id="ProtNLM"/>
    </source>
</evidence>
<gene>
    <name evidence="1" type="ORF">SSX86_016620</name>
</gene>
<sequence length="202" mass="22500">MAELKLFDQREKTTHNSHKFGFTLNQSNHGYWKTLITPFLITNGLYGYVDGSIPCPPTTINITPTQTATDTPAAAPSIAPNPQYAIWVANDAHIRMLILSTISEASFLHVQGTTTSREVWLALDRAYSPHTGSREYTLKTQLLRIEMKPEETSSEYLNRAQQYATALANIGEPMKEKDIVMLVVSGLREEYNGVKSTASHAN</sequence>
<keyword evidence="2" id="KW-1185">Reference proteome</keyword>
<name>A0AAP0D3Q5_9ASTR</name>
<accession>A0AAP0D3Q5</accession>
<evidence type="ECO:0000313" key="1">
    <source>
        <dbReference type="EMBL" id="KAK9065237.1"/>
    </source>
</evidence>
<proteinExistence type="predicted"/>
<dbReference type="AlphaFoldDB" id="A0AAP0D3Q5"/>
<evidence type="ECO:0000313" key="2">
    <source>
        <dbReference type="Proteomes" id="UP001408789"/>
    </source>
</evidence>